<evidence type="ECO:0000313" key="2">
    <source>
        <dbReference type="EMBL" id="ONK70399.1"/>
    </source>
</evidence>
<sequence>MFGEGGDEEVVEGGSGSRVNEGFEEVECLGGVGEARGAEEGREGECARVDRVPVNVQSGVLDLTAGSSKFQSPGSKGVLDRVPVDVQSGVLDLTAGSSKFKSSGSQGVLDLSKLKSPGSNGDLSKRQFSGFFGSNGVLDRNKQSTGSSSSAIMSRVSRGRFPAAPADGALPSYAGELLFWHICKFTN</sequence>
<dbReference type="Gramene" id="ONK70399">
    <property type="protein sequence ID" value="ONK70399"/>
    <property type="gene ID" value="A4U43_C05F33310"/>
</dbReference>
<dbReference type="Proteomes" id="UP000243459">
    <property type="component" value="Chromosome 5"/>
</dbReference>
<keyword evidence="3" id="KW-1185">Reference proteome</keyword>
<feature type="region of interest" description="Disordered" evidence="1">
    <location>
        <begin position="1"/>
        <end position="23"/>
    </location>
</feature>
<evidence type="ECO:0000313" key="3">
    <source>
        <dbReference type="Proteomes" id="UP000243459"/>
    </source>
</evidence>
<gene>
    <name evidence="2" type="ORF">A4U43_C05F33310</name>
</gene>
<accession>A0A5P1F0S8</accession>
<protein>
    <submittedName>
        <fullName evidence="2">Uncharacterized protein</fullName>
    </submittedName>
</protein>
<evidence type="ECO:0000256" key="1">
    <source>
        <dbReference type="SAM" id="MobiDB-lite"/>
    </source>
</evidence>
<proteinExistence type="predicted"/>
<reference evidence="3" key="1">
    <citation type="journal article" date="2017" name="Nat. Commun.">
        <title>The asparagus genome sheds light on the origin and evolution of a young Y chromosome.</title>
        <authorList>
            <person name="Harkess A."/>
            <person name="Zhou J."/>
            <person name="Xu C."/>
            <person name="Bowers J.E."/>
            <person name="Van der Hulst R."/>
            <person name="Ayyampalayam S."/>
            <person name="Mercati F."/>
            <person name="Riccardi P."/>
            <person name="McKain M.R."/>
            <person name="Kakrana A."/>
            <person name="Tang H."/>
            <person name="Ray J."/>
            <person name="Groenendijk J."/>
            <person name="Arikit S."/>
            <person name="Mathioni S.M."/>
            <person name="Nakano M."/>
            <person name="Shan H."/>
            <person name="Telgmann-Rauber A."/>
            <person name="Kanno A."/>
            <person name="Yue Z."/>
            <person name="Chen H."/>
            <person name="Li W."/>
            <person name="Chen Y."/>
            <person name="Xu X."/>
            <person name="Zhang Y."/>
            <person name="Luo S."/>
            <person name="Chen H."/>
            <person name="Gao J."/>
            <person name="Mao Z."/>
            <person name="Pires J.C."/>
            <person name="Luo M."/>
            <person name="Kudrna D."/>
            <person name="Wing R.A."/>
            <person name="Meyers B.C."/>
            <person name="Yi K."/>
            <person name="Kong H."/>
            <person name="Lavrijsen P."/>
            <person name="Sunseri F."/>
            <person name="Falavigna A."/>
            <person name="Ye Y."/>
            <person name="Leebens-Mack J.H."/>
            <person name="Chen G."/>
        </authorList>
    </citation>
    <scope>NUCLEOTIDE SEQUENCE [LARGE SCALE GENOMIC DNA]</scope>
    <source>
        <strain evidence="3">cv. DH0086</strain>
    </source>
</reference>
<dbReference type="EMBL" id="CM007385">
    <property type="protein sequence ID" value="ONK70399.1"/>
    <property type="molecule type" value="Genomic_DNA"/>
</dbReference>
<organism evidence="2 3">
    <name type="scientific">Asparagus officinalis</name>
    <name type="common">Garden asparagus</name>
    <dbReference type="NCBI Taxonomy" id="4686"/>
    <lineage>
        <taxon>Eukaryota</taxon>
        <taxon>Viridiplantae</taxon>
        <taxon>Streptophyta</taxon>
        <taxon>Embryophyta</taxon>
        <taxon>Tracheophyta</taxon>
        <taxon>Spermatophyta</taxon>
        <taxon>Magnoliopsida</taxon>
        <taxon>Liliopsida</taxon>
        <taxon>Asparagales</taxon>
        <taxon>Asparagaceae</taxon>
        <taxon>Asparagoideae</taxon>
        <taxon>Asparagus</taxon>
    </lineage>
</organism>
<name>A0A5P1F0S8_ASPOF</name>
<dbReference type="AlphaFoldDB" id="A0A5P1F0S8"/>
<feature type="compositionally biased region" description="Acidic residues" evidence="1">
    <location>
        <begin position="1"/>
        <end position="11"/>
    </location>
</feature>